<proteinExistence type="predicted"/>
<dbReference type="AlphaFoldDB" id="A0A160P884"/>
<dbReference type="EMBL" id="AP017424">
    <property type="protein sequence ID" value="BAU87080.1"/>
    <property type="molecule type" value="Genomic_DNA"/>
</dbReference>
<evidence type="ECO:0000313" key="2">
    <source>
        <dbReference type="EMBL" id="BAU87080.1"/>
    </source>
</evidence>
<accession>A0A160P884</accession>
<reference evidence="2 3" key="1">
    <citation type="journal article" date="2016" name="Genome Announc.">
        <title>Complete Genome Sequence of Thiostrepton-Producing Streptomyces laurentii ATCC 31255.</title>
        <authorList>
            <person name="Doi K."/>
            <person name="Fujino Y."/>
            <person name="Nagayoshi Y."/>
            <person name="Ohshima T."/>
            <person name="Ogata S."/>
        </authorList>
    </citation>
    <scope>NUCLEOTIDE SEQUENCE [LARGE SCALE GENOMIC DNA]</scope>
    <source>
        <strain evidence="2 3">ATCC 31255</strain>
    </source>
</reference>
<organism evidence="2 3">
    <name type="scientific">Streptomyces laurentii</name>
    <dbReference type="NCBI Taxonomy" id="39478"/>
    <lineage>
        <taxon>Bacteria</taxon>
        <taxon>Bacillati</taxon>
        <taxon>Actinomycetota</taxon>
        <taxon>Actinomycetes</taxon>
        <taxon>Kitasatosporales</taxon>
        <taxon>Streptomycetaceae</taxon>
        <taxon>Streptomyces</taxon>
    </lineage>
</organism>
<feature type="region of interest" description="Disordered" evidence="1">
    <location>
        <begin position="101"/>
        <end position="120"/>
    </location>
</feature>
<evidence type="ECO:0000256" key="1">
    <source>
        <dbReference type="SAM" id="MobiDB-lite"/>
    </source>
</evidence>
<feature type="compositionally biased region" description="Low complexity" evidence="1">
    <location>
        <begin position="60"/>
        <end position="77"/>
    </location>
</feature>
<feature type="region of interest" description="Disordered" evidence="1">
    <location>
        <begin position="1"/>
        <end position="83"/>
    </location>
</feature>
<feature type="compositionally biased region" description="Polar residues" evidence="1">
    <location>
        <begin position="107"/>
        <end position="120"/>
    </location>
</feature>
<gene>
    <name evidence="2" type="ORF">SLA_6211</name>
</gene>
<dbReference type="Proteomes" id="UP000217676">
    <property type="component" value="Chromosome"/>
</dbReference>
<feature type="compositionally biased region" description="Gly residues" evidence="1">
    <location>
        <begin position="50"/>
        <end position="59"/>
    </location>
</feature>
<keyword evidence="3" id="KW-1185">Reference proteome</keyword>
<dbReference type="KEGG" id="slau:SLA_6211"/>
<name>A0A160P884_STRLU</name>
<sequence length="120" mass="12102">MTTPPPRVRYQPLGRGEEKVSCAPVGLCPPCGGSASGPGHPPTRRRPYPGRGGAGGGANVSGAPSGQSASSGTASDSVPGGTRSVKQRVMVIFSWSGHLSYAEPDTRTITSTAPRTAGSR</sequence>
<protein>
    <submittedName>
        <fullName evidence="2">FAD-binding dehydrogenase</fullName>
    </submittedName>
</protein>
<evidence type="ECO:0000313" key="3">
    <source>
        <dbReference type="Proteomes" id="UP000217676"/>
    </source>
</evidence>